<dbReference type="InterPro" id="IPR031437">
    <property type="entry name" value="Ig_TMEM132_4th"/>
</dbReference>
<keyword evidence="5 7" id="KW-0472">Membrane</keyword>
<evidence type="ECO:0000313" key="11">
    <source>
        <dbReference type="EMBL" id="CAB3402342.1"/>
    </source>
</evidence>
<evidence type="ECO:0000256" key="3">
    <source>
        <dbReference type="ARBA" id="ARBA00022692"/>
    </source>
</evidence>
<keyword evidence="12" id="KW-1185">Reference proteome</keyword>
<keyword evidence="3 7" id="KW-0812">Transmembrane</keyword>
<evidence type="ECO:0000313" key="12">
    <source>
        <dbReference type="Proteomes" id="UP000494206"/>
    </source>
</evidence>
<comment type="subcellular location">
    <subcellularLocation>
        <location evidence="1">Membrane</location>
        <topology evidence="1">Single-pass type I membrane protein</topology>
    </subcellularLocation>
</comment>
<dbReference type="PANTHER" id="PTHR13388:SF11">
    <property type="entry name" value="DETONATOR, ISOFORM E"/>
    <property type="match status" value="1"/>
</dbReference>
<evidence type="ECO:0000256" key="5">
    <source>
        <dbReference type="ARBA" id="ARBA00023136"/>
    </source>
</evidence>
<name>A0A8S1EMM6_9PELO</name>
<feature type="region of interest" description="Disordered" evidence="6">
    <location>
        <begin position="759"/>
        <end position="786"/>
    </location>
</feature>
<evidence type="ECO:0000256" key="7">
    <source>
        <dbReference type="SAM" id="Phobius"/>
    </source>
</evidence>
<evidence type="ECO:0000259" key="9">
    <source>
        <dbReference type="Pfam" id="PF23486"/>
    </source>
</evidence>
<dbReference type="InterPro" id="IPR055424">
    <property type="entry name" value="Ig_TMEM132_6th"/>
</dbReference>
<feature type="domain" description="Transmembrane protein TMEM132 sixth" evidence="10">
    <location>
        <begin position="534"/>
        <end position="646"/>
    </location>
</feature>
<protein>
    <recommendedName>
        <fullName evidence="13">Transmembrane protein family 132 middle domain-containing protein</fullName>
    </recommendedName>
</protein>
<dbReference type="InterPro" id="IPR055423">
    <property type="entry name" value="Ig_TMEM132_5th"/>
</dbReference>
<evidence type="ECO:0000259" key="10">
    <source>
        <dbReference type="Pfam" id="PF23487"/>
    </source>
</evidence>
<feature type="compositionally biased region" description="Low complexity" evidence="6">
    <location>
        <begin position="761"/>
        <end position="776"/>
    </location>
</feature>
<organism evidence="11 12">
    <name type="scientific">Caenorhabditis bovis</name>
    <dbReference type="NCBI Taxonomy" id="2654633"/>
    <lineage>
        <taxon>Eukaryota</taxon>
        <taxon>Metazoa</taxon>
        <taxon>Ecdysozoa</taxon>
        <taxon>Nematoda</taxon>
        <taxon>Chromadorea</taxon>
        <taxon>Rhabditida</taxon>
        <taxon>Rhabditina</taxon>
        <taxon>Rhabditomorpha</taxon>
        <taxon>Rhabditoidea</taxon>
        <taxon>Rhabditidae</taxon>
        <taxon>Peloderinae</taxon>
        <taxon>Caenorhabditis</taxon>
    </lineage>
</organism>
<reference evidence="11 12" key="1">
    <citation type="submission" date="2020-04" db="EMBL/GenBank/DDBJ databases">
        <authorList>
            <person name="Laetsch R D."/>
            <person name="Stevens L."/>
            <person name="Kumar S."/>
            <person name="Blaxter L. M."/>
        </authorList>
    </citation>
    <scope>NUCLEOTIDE SEQUENCE [LARGE SCALE GENOMIC DNA]</scope>
</reference>
<comment type="caution">
    <text evidence="11">The sequence shown here is derived from an EMBL/GenBank/DDBJ whole genome shotgun (WGS) entry which is preliminary data.</text>
</comment>
<dbReference type="GO" id="GO:0016020">
    <property type="term" value="C:membrane"/>
    <property type="evidence" value="ECO:0007669"/>
    <property type="project" value="UniProtKB-SubCell"/>
</dbReference>
<proteinExistence type="inferred from homology"/>
<dbReference type="OrthoDB" id="10026202at2759"/>
<evidence type="ECO:0000256" key="1">
    <source>
        <dbReference type="ARBA" id="ARBA00004479"/>
    </source>
</evidence>
<dbReference type="Pfam" id="PF16070">
    <property type="entry name" value="Ig_TMEM132_4th"/>
    <property type="match status" value="1"/>
</dbReference>
<comment type="similarity">
    <text evidence="2">Belongs to the TMEM132 family.</text>
</comment>
<accession>A0A8S1EMM6</accession>
<dbReference type="InterPro" id="IPR026307">
    <property type="entry name" value="TMEM132"/>
</dbReference>
<evidence type="ECO:0000256" key="4">
    <source>
        <dbReference type="ARBA" id="ARBA00022989"/>
    </source>
</evidence>
<feature type="transmembrane region" description="Helical" evidence="7">
    <location>
        <begin position="696"/>
        <end position="716"/>
    </location>
</feature>
<dbReference type="Pfam" id="PF23486">
    <property type="entry name" value="Ig_TMEM132_5th"/>
    <property type="match status" value="1"/>
</dbReference>
<evidence type="ECO:0008006" key="13">
    <source>
        <dbReference type="Google" id="ProtNLM"/>
    </source>
</evidence>
<feature type="domain" description="Transmembrane protein family 132 fourth" evidence="8">
    <location>
        <begin position="342"/>
        <end position="439"/>
    </location>
</feature>
<dbReference type="Pfam" id="PF23487">
    <property type="entry name" value="Ig_TMEM132_6th"/>
    <property type="match status" value="1"/>
</dbReference>
<gene>
    <name evidence="11" type="ORF">CBOVIS_LOCUS4971</name>
</gene>
<dbReference type="PANTHER" id="PTHR13388">
    <property type="entry name" value="DETONATOR, ISOFORM E"/>
    <property type="match status" value="1"/>
</dbReference>
<dbReference type="EMBL" id="CADEPM010000003">
    <property type="protein sequence ID" value="CAB3402342.1"/>
    <property type="molecule type" value="Genomic_DNA"/>
</dbReference>
<evidence type="ECO:0000256" key="2">
    <source>
        <dbReference type="ARBA" id="ARBA00006166"/>
    </source>
</evidence>
<feature type="domain" description="Transmembrane protein TMEM132 fifth" evidence="9">
    <location>
        <begin position="442"/>
        <end position="532"/>
    </location>
</feature>
<dbReference type="AlphaFoldDB" id="A0A8S1EMM6"/>
<evidence type="ECO:0000256" key="6">
    <source>
        <dbReference type="SAM" id="MobiDB-lite"/>
    </source>
</evidence>
<keyword evidence="4 7" id="KW-1133">Transmembrane helix</keyword>
<dbReference type="Proteomes" id="UP000494206">
    <property type="component" value="Unassembled WGS sequence"/>
</dbReference>
<sequence length="863" mass="96371">MNVVQKLYSIGCAHIAFYPPNEAFLLYHGHQNTNFTSVFVQDGCPDSRNLKATVYSADQFDSRRIFEEVPLHCAARVRIITEKVDLERPYVDVLGVLDEHLASHVSNVCIHVQITSSTSANELGKCVLNSREETKTNCVVRVPVPFSWFPDTANKTNVLSVSYTVSEKCDQRFHDLPQHLIEVSSRVPKQNVQILANSSEEHIQVAVRSTANQSFSQNSVQSLFVHVDGSNITNPIEIRLWIDSRVTIESVYPTSPNWTIRVSSASRPLFYTSLFCTPKQYMTSFNANIIALLIKMTSASEIIKDDVILHWHVLFAMSADDVDEKKHKVATKFGVVHDEIAAVVVVPKRTELMNIAVISGQQVMALMRIFTVSIGAKAEDVTASSHCISSDAKILKTSPTCTSVYVDGSETSGSAEVLIYAHFQRYTTSFPFRIWYPRLPLTVRVLASLSIFDEKTEEQLYLSSHKKILFDVTNVVHNTLQVVNRTVATIRFIDGQAQLIGENIGTTRVLIRNVKLANDLASESILVHSDEVAISGLSARPICRLHIRILPILFSPAFFKIETTFSTIITRLYQQCSVDCTVSYSDGNWETLAHIDSEYFNVAAHSHDDRSLAVSHHSANIHAIAIDDRRPLPSIEISLNPSAQCSSAVNLMAPLAATILTVPIHVNSSKSVIVEIESSTFSIESDVNESLPAVPMHLFLLTILALIFIFILITIIRRSAAFKGYEQLVAPLLSRLSSSSSSTRHEDTNEWVWLSQPQMPSSTLSSDYSDKSTSYKRQSSSFDDPTRASISYHGSEISVFLAPSSANVMVNQHRSRHALVDSNSDHNLARVMPKDDKWQGDQYRTWTWKKRDRLSAPIRESVA</sequence>
<evidence type="ECO:0000259" key="8">
    <source>
        <dbReference type="Pfam" id="PF16070"/>
    </source>
</evidence>